<comment type="caution">
    <text evidence="2">The sequence shown here is derived from an EMBL/GenBank/DDBJ whole genome shotgun (WGS) entry which is preliminary data.</text>
</comment>
<name>A0AAV5ELQ5_ELECO</name>
<keyword evidence="3" id="KW-1185">Reference proteome</keyword>
<reference evidence="2" key="1">
    <citation type="journal article" date="2018" name="DNA Res.">
        <title>Multiple hybrid de novo genome assembly of finger millet, an orphan allotetraploid crop.</title>
        <authorList>
            <person name="Hatakeyama M."/>
            <person name="Aluri S."/>
            <person name="Balachadran M.T."/>
            <person name="Sivarajan S.R."/>
            <person name="Patrignani A."/>
            <person name="Gruter S."/>
            <person name="Poveda L."/>
            <person name="Shimizu-Inatsugi R."/>
            <person name="Baeten J."/>
            <person name="Francoijs K.J."/>
            <person name="Nataraja K.N."/>
            <person name="Reddy Y.A.N."/>
            <person name="Phadnis S."/>
            <person name="Ravikumar R.L."/>
            <person name="Schlapbach R."/>
            <person name="Sreeman S.M."/>
            <person name="Shimizu K.K."/>
        </authorList>
    </citation>
    <scope>NUCLEOTIDE SEQUENCE</scope>
</reference>
<sequence length="103" mass="11182">MKYRPPPLLLGSRDGSRRAREARKRRLRCPKRTVEIMAEVTEAAPRHRAPIVVVVGGGLERSNSTVPAFKESAVATAIRSVVPRAQVATATDGDGSNHGRRCP</sequence>
<dbReference type="Proteomes" id="UP001054889">
    <property type="component" value="Unassembled WGS sequence"/>
</dbReference>
<dbReference type="AlphaFoldDB" id="A0AAV5ELQ5"/>
<evidence type="ECO:0000256" key="1">
    <source>
        <dbReference type="SAM" id="MobiDB-lite"/>
    </source>
</evidence>
<proteinExistence type="predicted"/>
<gene>
    <name evidence="2" type="primary">gb12033</name>
    <name evidence="2" type="ORF">PR202_gb12033</name>
</gene>
<protein>
    <submittedName>
        <fullName evidence="2">Uncharacterized protein</fullName>
    </submittedName>
</protein>
<organism evidence="2 3">
    <name type="scientific">Eleusine coracana subsp. coracana</name>
    <dbReference type="NCBI Taxonomy" id="191504"/>
    <lineage>
        <taxon>Eukaryota</taxon>
        <taxon>Viridiplantae</taxon>
        <taxon>Streptophyta</taxon>
        <taxon>Embryophyta</taxon>
        <taxon>Tracheophyta</taxon>
        <taxon>Spermatophyta</taxon>
        <taxon>Magnoliopsida</taxon>
        <taxon>Liliopsida</taxon>
        <taxon>Poales</taxon>
        <taxon>Poaceae</taxon>
        <taxon>PACMAD clade</taxon>
        <taxon>Chloridoideae</taxon>
        <taxon>Cynodonteae</taxon>
        <taxon>Eleusininae</taxon>
        <taxon>Eleusine</taxon>
    </lineage>
</organism>
<dbReference type="EMBL" id="BQKI01000077">
    <property type="protein sequence ID" value="GJN24299.1"/>
    <property type="molecule type" value="Genomic_DNA"/>
</dbReference>
<reference evidence="2" key="2">
    <citation type="submission" date="2021-12" db="EMBL/GenBank/DDBJ databases">
        <title>Resequencing data analysis of finger millet.</title>
        <authorList>
            <person name="Hatakeyama M."/>
            <person name="Aluri S."/>
            <person name="Balachadran M.T."/>
            <person name="Sivarajan S.R."/>
            <person name="Poveda L."/>
            <person name="Shimizu-Inatsugi R."/>
            <person name="Schlapbach R."/>
            <person name="Sreeman S.M."/>
            <person name="Shimizu K.K."/>
        </authorList>
    </citation>
    <scope>NUCLEOTIDE SEQUENCE</scope>
</reference>
<evidence type="ECO:0000313" key="3">
    <source>
        <dbReference type="Proteomes" id="UP001054889"/>
    </source>
</evidence>
<feature type="region of interest" description="Disordered" evidence="1">
    <location>
        <begin position="1"/>
        <end position="26"/>
    </location>
</feature>
<evidence type="ECO:0000313" key="2">
    <source>
        <dbReference type="EMBL" id="GJN24299.1"/>
    </source>
</evidence>
<accession>A0AAV5ELQ5</accession>